<feature type="compositionally biased region" description="Basic and acidic residues" evidence="1">
    <location>
        <begin position="607"/>
        <end position="620"/>
    </location>
</feature>
<sequence>MRITISSLLFRNCLLDKVIARSEKAETHILSIHEKRFFLDELQRAAFICLGSLFMSDSRKRLTEEEWRLRLPQHRDSLLPSFSELSDFVRPPVRSLTKRLAKQIAEHEMVDNRLPGVTFLNHGAHDSKPWVAGLVGLKTTLELYTWLDRDVAKVACPLFSIYTDNRRGHPTAAGMIHATLKVNDIFHRLQALLYSTPGTLLGKRTADKKAIDKTTLDKMTTGLVLIVRAPSTTLEERFSNNPVAEGPNDLWGHSHNSWQAAMVVFRAFKNRRSRQQTHPASPKPKPAEWFGLITDGEVIAAKANIDLPASVRFSLDDTTFEATLQSAGFDARQDQLDKMATVSDFFKVFPQSYRGELPANGKCIKDDDLTLGDHVNDSIVEVISQMNQTASFVAELKQHSNIIFNVEYDKYLETDPKFLEAAMSSSVDAKAVGLKQIAKGEEHQILREVLYAAADSRKDSEQESNKNHNDVAFEIVRMTRHLRSTFLPNGRDLEAFYKKIGIDYTLWPILKELINWFDSYFKVAMRYGTKLHPIEPVYRTKDAGRQILGKILLMPYTAAIRCMARCKNAKTLDGDASGKIDKEGCALNHEVDIADQKSLPTNDEDATNDHQQHMNIDSRHAPLPLRSA</sequence>
<feature type="region of interest" description="Disordered" evidence="1">
    <location>
        <begin position="596"/>
        <end position="628"/>
    </location>
</feature>
<accession>A0A9P9HLM1</accession>
<evidence type="ECO:0000313" key="2">
    <source>
        <dbReference type="EMBL" id="KAH7259894.1"/>
    </source>
</evidence>
<dbReference type="AlphaFoldDB" id="A0A9P9HLM1"/>
<keyword evidence="3" id="KW-1185">Reference proteome</keyword>
<dbReference type="EMBL" id="JAGTJS010000008">
    <property type="protein sequence ID" value="KAH7259894.1"/>
    <property type="molecule type" value="Genomic_DNA"/>
</dbReference>
<reference evidence="2" key="1">
    <citation type="journal article" date="2021" name="Nat. Commun.">
        <title>Genetic determinants of endophytism in the Arabidopsis root mycobiome.</title>
        <authorList>
            <person name="Mesny F."/>
            <person name="Miyauchi S."/>
            <person name="Thiergart T."/>
            <person name="Pickel B."/>
            <person name="Atanasova L."/>
            <person name="Karlsson M."/>
            <person name="Huettel B."/>
            <person name="Barry K.W."/>
            <person name="Haridas S."/>
            <person name="Chen C."/>
            <person name="Bauer D."/>
            <person name="Andreopoulos W."/>
            <person name="Pangilinan J."/>
            <person name="LaButti K."/>
            <person name="Riley R."/>
            <person name="Lipzen A."/>
            <person name="Clum A."/>
            <person name="Drula E."/>
            <person name="Henrissat B."/>
            <person name="Kohler A."/>
            <person name="Grigoriev I.V."/>
            <person name="Martin F.M."/>
            <person name="Hacquard S."/>
        </authorList>
    </citation>
    <scope>NUCLEOTIDE SEQUENCE</scope>
    <source>
        <strain evidence="2">FSSC 5 MPI-SDFR-AT-0091</strain>
    </source>
</reference>
<name>A0A9P9HLM1_FUSSL</name>
<comment type="caution">
    <text evidence="2">The sequence shown here is derived from an EMBL/GenBank/DDBJ whole genome shotgun (WGS) entry which is preliminary data.</text>
</comment>
<evidence type="ECO:0000313" key="3">
    <source>
        <dbReference type="Proteomes" id="UP000736672"/>
    </source>
</evidence>
<organism evidence="2 3">
    <name type="scientific">Fusarium solani</name>
    <name type="common">Filamentous fungus</name>
    <dbReference type="NCBI Taxonomy" id="169388"/>
    <lineage>
        <taxon>Eukaryota</taxon>
        <taxon>Fungi</taxon>
        <taxon>Dikarya</taxon>
        <taxon>Ascomycota</taxon>
        <taxon>Pezizomycotina</taxon>
        <taxon>Sordariomycetes</taxon>
        <taxon>Hypocreomycetidae</taxon>
        <taxon>Hypocreales</taxon>
        <taxon>Nectriaceae</taxon>
        <taxon>Fusarium</taxon>
        <taxon>Fusarium solani species complex</taxon>
    </lineage>
</organism>
<dbReference type="OrthoDB" id="10525560at2759"/>
<gene>
    <name evidence="2" type="ORF">B0J15DRAFT_581919</name>
</gene>
<evidence type="ECO:0000256" key="1">
    <source>
        <dbReference type="SAM" id="MobiDB-lite"/>
    </source>
</evidence>
<proteinExistence type="predicted"/>
<protein>
    <submittedName>
        <fullName evidence="2">Uncharacterized protein</fullName>
    </submittedName>
</protein>
<dbReference type="Proteomes" id="UP000736672">
    <property type="component" value="Unassembled WGS sequence"/>
</dbReference>